<accession>A0A934QR56</accession>
<sequence length="262" mass="28966">MTRFSDCSSFDVWLDERDAFDGGRLAQITRSGDGLITLVLEQCLRLGLLPGDHSTLDVYELVTTGAGELDPPTERGPSDILDPIETAEVDGRIAISIPTWPGSTRLVATDLTVRHVGTEQRRTEPFVSEAFTVVTGTDCNDLFWRTRVGELLGAPVVWRVLGSRTPGLPGLDTDGCFLQRPDLLASTNHGVFCTRGRTGTTTMSRYSREADADLWRAVQWAGAEFERIRSGNCVFERADWENYLATGQFPPDEKLRGSLVRE</sequence>
<dbReference type="EMBL" id="JAENJH010000002">
    <property type="protein sequence ID" value="MBK1784712.1"/>
    <property type="molecule type" value="Genomic_DNA"/>
</dbReference>
<gene>
    <name evidence="1" type="ORF">JHE00_10270</name>
</gene>
<evidence type="ECO:0000313" key="2">
    <source>
        <dbReference type="Proteomes" id="UP000635245"/>
    </source>
</evidence>
<dbReference type="Proteomes" id="UP000635245">
    <property type="component" value="Unassembled WGS sequence"/>
</dbReference>
<evidence type="ECO:0000313" key="1">
    <source>
        <dbReference type="EMBL" id="MBK1784712.1"/>
    </source>
</evidence>
<name>A0A934QR56_9PSEU</name>
<proteinExistence type="predicted"/>
<protein>
    <submittedName>
        <fullName evidence="1">Uncharacterized protein</fullName>
    </submittedName>
</protein>
<organism evidence="1 2">
    <name type="scientific">Prauserella cavernicola</name>
    <dbReference type="NCBI Taxonomy" id="2800127"/>
    <lineage>
        <taxon>Bacteria</taxon>
        <taxon>Bacillati</taxon>
        <taxon>Actinomycetota</taxon>
        <taxon>Actinomycetes</taxon>
        <taxon>Pseudonocardiales</taxon>
        <taxon>Pseudonocardiaceae</taxon>
        <taxon>Prauserella</taxon>
    </lineage>
</organism>
<reference evidence="1" key="1">
    <citation type="submission" date="2020-12" db="EMBL/GenBank/DDBJ databases">
        <title>Prauserella sp. ASG 168, a novel actinomycete isolated from cave rock.</title>
        <authorList>
            <person name="Suriyachadkun C."/>
        </authorList>
    </citation>
    <scope>NUCLEOTIDE SEQUENCE</scope>
    <source>
        <strain evidence="1">ASG 168</strain>
    </source>
</reference>
<dbReference type="RefSeq" id="WP_200317301.1">
    <property type="nucleotide sequence ID" value="NZ_JAENJH010000002.1"/>
</dbReference>
<comment type="caution">
    <text evidence="1">The sequence shown here is derived from an EMBL/GenBank/DDBJ whole genome shotgun (WGS) entry which is preliminary data.</text>
</comment>
<keyword evidence="2" id="KW-1185">Reference proteome</keyword>
<dbReference type="AlphaFoldDB" id="A0A934QR56"/>